<dbReference type="GO" id="GO:0019901">
    <property type="term" value="F:protein kinase binding"/>
    <property type="evidence" value="ECO:0007669"/>
    <property type="project" value="InterPro"/>
</dbReference>
<dbReference type="CDD" id="cd20557">
    <property type="entry name" value="CYCLIN_ScPCL1-like"/>
    <property type="match status" value="1"/>
</dbReference>
<organism evidence="1 2">
    <name type="scientific">Streblomastix strix</name>
    <dbReference type="NCBI Taxonomy" id="222440"/>
    <lineage>
        <taxon>Eukaryota</taxon>
        <taxon>Metamonada</taxon>
        <taxon>Preaxostyla</taxon>
        <taxon>Oxymonadida</taxon>
        <taxon>Streblomastigidae</taxon>
        <taxon>Streblomastix</taxon>
    </lineage>
</organism>
<evidence type="ECO:0000313" key="2">
    <source>
        <dbReference type="Proteomes" id="UP000324800"/>
    </source>
</evidence>
<protein>
    <recommendedName>
        <fullName evidence="3">Cyclin N-terminal domain-containing protein</fullName>
    </recommendedName>
</protein>
<dbReference type="GO" id="GO:0005634">
    <property type="term" value="C:nucleus"/>
    <property type="evidence" value="ECO:0007669"/>
    <property type="project" value="TreeGrafter"/>
</dbReference>
<evidence type="ECO:0008006" key="3">
    <source>
        <dbReference type="Google" id="ProtNLM"/>
    </source>
</evidence>
<proteinExistence type="predicted"/>
<dbReference type="Proteomes" id="UP000324800">
    <property type="component" value="Unassembled WGS sequence"/>
</dbReference>
<sequence>MPNPTEERKEQEIEQDPQFHKDYKPLRAQIDGRIAPDTLIQQVTNDLTIGLKTKNSQYNLIDNQMSQLNNILLFLRNIFELRCVEVIYGGILMNKIWNKNKNLITMQNVPQLVVGSLLIAHKYTGDYTYKNKTWAQALRIDIKTLNQWEIDVLEAVNYQIFVEGEQYDQIENIFRDRCDQQVAMESGCVTN</sequence>
<accession>A0A5J4X2Y0</accession>
<dbReference type="Gene3D" id="1.10.472.10">
    <property type="entry name" value="Cyclin-like"/>
    <property type="match status" value="1"/>
</dbReference>
<dbReference type="InterPro" id="IPR036915">
    <property type="entry name" value="Cyclin-like_sf"/>
</dbReference>
<name>A0A5J4X2Y0_9EUKA</name>
<dbReference type="SUPFAM" id="SSF47954">
    <property type="entry name" value="Cyclin-like"/>
    <property type="match status" value="1"/>
</dbReference>
<comment type="caution">
    <text evidence="1">The sequence shown here is derived from an EMBL/GenBank/DDBJ whole genome shotgun (WGS) entry which is preliminary data.</text>
</comment>
<evidence type="ECO:0000313" key="1">
    <source>
        <dbReference type="EMBL" id="KAA6401560.1"/>
    </source>
</evidence>
<dbReference type="GO" id="GO:0000307">
    <property type="term" value="C:cyclin-dependent protein kinase holoenzyme complex"/>
    <property type="evidence" value="ECO:0007669"/>
    <property type="project" value="TreeGrafter"/>
</dbReference>
<dbReference type="PANTHER" id="PTHR15615">
    <property type="match status" value="1"/>
</dbReference>
<dbReference type="GO" id="GO:0016538">
    <property type="term" value="F:cyclin-dependent protein serine/threonine kinase regulator activity"/>
    <property type="evidence" value="ECO:0007669"/>
    <property type="project" value="TreeGrafter"/>
</dbReference>
<dbReference type="AlphaFoldDB" id="A0A5J4X2Y0"/>
<reference evidence="1 2" key="1">
    <citation type="submission" date="2019-03" db="EMBL/GenBank/DDBJ databases">
        <title>Single cell metagenomics reveals metabolic interactions within the superorganism composed of flagellate Streblomastix strix and complex community of Bacteroidetes bacteria on its surface.</title>
        <authorList>
            <person name="Treitli S.C."/>
            <person name="Kolisko M."/>
            <person name="Husnik F."/>
            <person name="Keeling P."/>
            <person name="Hampl V."/>
        </authorList>
    </citation>
    <scope>NUCLEOTIDE SEQUENCE [LARGE SCALE GENOMIC DNA]</scope>
    <source>
        <strain evidence="1">ST1C</strain>
    </source>
</reference>
<dbReference type="EMBL" id="SNRW01000371">
    <property type="protein sequence ID" value="KAA6401560.1"/>
    <property type="molecule type" value="Genomic_DNA"/>
</dbReference>
<dbReference type="Pfam" id="PF08613">
    <property type="entry name" value="Cyclin"/>
    <property type="match status" value="1"/>
</dbReference>
<dbReference type="OrthoDB" id="286814at2759"/>
<dbReference type="InterPro" id="IPR013922">
    <property type="entry name" value="Cyclin_PHO80-like"/>
</dbReference>
<gene>
    <name evidence="1" type="ORF">EZS28_002914</name>
</gene>
<dbReference type="PANTHER" id="PTHR15615:SF108">
    <property type="entry name" value="PROTEIN CNPPD1"/>
    <property type="match status" value="1"/>
</dbReference>